<dbReference type="AlphaFoldDB" id="A0A2J7ZZM4"/>
<organism evidence="1 2">
    <name type="scientific">Tetrabaena socialis</name>
    <dbReference type="NCBI Taxonomy" id="47790"/>
    <lineage>
        <taxon>Eukaryota</taxon>
        <taxon>Viridiplantae</taxon>
        <taxon>Chlorophyta</taxon>
        <taxon>core chlorophytes</taxon>
        <taxon>Chlorophyceae</taxon>
        <taxon>CS clade</taxon>
        <taxon>Chlamydomonadales</taxon>
        <taxon>Tetrabaenaceae</taxon>
        <taxon>Tetrabaena</taxon>
    </lineage>
</organism>
<evidence type="ECO:0000313" key="2">
    <source>
        <dbReference type="Proteomes" id="UP000236333"/>
    </source>
</evidence>
<sequence length="201" mass="22395">SSLKKGGLNPNCKSTENAAFGRDILGTGMERLPCDGADEQGTLVSVHIIKNAIGFKNNYQATQIANLCVRDENEQLELRDKMLSHIPADVKAPEAAAEEVLDKLQPLWAVYKSNAVNTVEAGNILKAIPERSDKLADMKEALQGVMDGGLFNDMVRQVAYDALPLFWLHFIKEAWKYVVRSSFEIDIMRQVAFEYVHVTAR</sequence>
<protein>
    <submittedName>
        <fullName evidence="1">Uncharacterized protein</fullName>
    </submittedName>
</protein>
<feature type="non-terminal residue" evidence="1">
    <location>
        <position position="1"/>
    </location>
</feature>
<dbReference type="EMBL" id="PGGS01000285">
    <property type="protein sequence ID" value="PNH05715.1"/>
    <property type="molecule type" value="Genomic_DNA"/>
</dbReference>
<keyword evidence="2" id="KW-1185">Reference proteome</keyword>
<name>A0A2J7ZZM4_9CHLO</name>
<dbReference type="Proteomes" id="UP000236333">
    <property type="component" value="Unassembled WGS sequence"/>
</dbReference>
<evidence type="ECO:0000313" key="1">
    <source>
        <dbReference type="EMBL" id="PNH05715.1"/>
    </source>
</evidence>
<gene>
    <name evidence="1" type="ORF">TSOC_008017</name>
</gene>
<comment type="caution">
    <text evidence="1">The sequence shown here is derived from an EMBL/GenBank/DDBJ whole genome shotgun (WGS) entry which is preliminary data.</text>
</comment>
<accession>A0A2J7ZZM4</accession>
<proteinExistence type="predicted"/>
<reference evidence="1 2" key="1">
    <citation type="journal article" date="2017" name="Mol. Biol. Evol.">
        <title>The 4-celled Tetrabaena socialis nuclear genome reveals the essential components for genetic control of cell number at the origin of multicellularity in the volvocine lineage.</title>
        <authorList>
            <person name="Featherston J."/>
            <person name="Arakaki Y."/>
            <person name="Hanschen E.R."/>
            <person name="Ferris P.J."/>
            <person name="Michod R.E."/>
            <person name="Olson B.J.S.C."/>
            <person name="Nozaki H."/>
            <person name="Durand P.M."/>
        </authorList>
    </citation>
    <scope>NUCLEOTIDE SEQUENCE [LARGE SCALE GENOMIC DNA]</scope>
    <source>
        <strain evidence="1 2">NIES-571</strain>
    </source>
</reference>